<dbReference type="PROSITE" id="PS51420">
    <property type="entry name" value="RHO"/>
    <property type="match status" value="1"/>
</dbReference>
<dbReference type="SMART" id="SM00175">
    <property type="entry name" value="RAB"/>
    <property type="match status" value="1"/>
</dbReference>
<dbReference type="PROSITE" id="PS51419">
    <property type="entry name" value="RAB"/>
    <property type="match status" value="1"/>
</dbReference>
<dbReference type="STRING" id="461836.A0A0L0D195"/>
<dbReference type="OrthoDB" id="5976022at2759"/>
<keyword evidence="2" id="KW-0342">GTP-binding</keyword>
<dbReference type="eggNOG" id="KOG0395">
    <property type="taxonomic scope" value="Eukaryota"/>
</dbReference>
<evidence type="ECO:0000256" key="1">
    <source>
        <dbReference type="ARBA" id="ARBA00022741"/>
    </source>
</evidence>
<dbReference type="GeneID" id="25560058"/>
<keyword evidence="1" id="KW-0547">Nucleotide-binding</keyword>
<dbReference type="Proteomes" id="UP000054408">
    <property type="component" value="Unassembled WGS sequence"/>
</dbReference>
<dbReference type="Pfam" id="PF00071">
    <property type="entry name" value="Ras"/>
    <property type="match status" value="1"/>
</dbReference>
<feature type="chain" id="PRO_5005537146" evidence="4">
    <location>
        <begin position="28"/>
        <end position="206"/>
    </location>
</feature>
<reference evidence="5 6" key="1">
    <citation type="submission" date="2010-05" db="EMBL/GenBank/DDBJ databases">
        <title>The Genome Sequence of Thecamonas trahens ATCC 50062.</title>
        <authorList>
            <consortium name="The Broad Institute Genome Sequencing Platform"/>
            <person name="Russ C."/>
            <person name="Cuomo C."/>
            <person name="Shea T."/>
            <person name="Young S.K."/>
            <person name="Zeng Q."/>
            <person name="Koehrsen M."/>
            <person name="Haas B."/>
            <person name="Borodovsky M."/>
            <person name="Guigo R."/>
            <person name="Alvarado L."/>
            <person name="Berlin A."/>
            <person name="Bochicchio J."/>
            <person name="Borenstein D."/>
            <person name="Chapman S."/>
            <person name="Chen Z."/>
            <person name="Freedman E."/>
            <person name="Gellesch M."/>
            <person name="Goldberg J."/>
            <person name="Griggs A."/>
            <person name="Gujja S."/>
            <person name="Heilman E."/>
            <person name="Heiman D."/>
            <person name="Hepburn T."/>
            <person name="Howarth C."/>
            <person name="Jen D."/>
            <person name="Larson L."/>
            <person name="Mehta T."/>
            <person name="Park D."/>
            <person name="Pearson M."/>
            <person name="Roberts A."/>
            <person name="Saif S."/>
            <person name="Shenoy N."/>
            <person name="Sisk P."/>
            <person name="Stolte C."/>
            <person name="Sykes S."/>
            <person name="Thomson T."/>
            <person name="Walk T."/>
            <person name="White J."/>
            <person name="Yandava C."/>
            <person name="Burger G."/>
            <person name="Gray M.W."/>
            <person name="Holland P.W.H."/>
            <person name="King N."/>
            <person name="Lang F.B.F."/>
            <person name="Roger A.J."/>
            <person name="Ruiz-Trillo I."/>
            <person name="Lander E."/>
            <person name="Nusbaum C."/>
        </authorList>
    </citation>
    <scope>NUCLEOTIDE SEQUENCE [LARGE SCALE GENOMIC DNA]</scope>
    <source>
        <strain evidence="5 6">ATCC 50062</strain>
    </source>
</reference>
<dbReference type="InterPro" id="IPR001806">
    <property type="entry name" value="Small_GTPase"/>
</dbReference>
<feature type="region of interest" description="Disordered" evidence="3">
    <location>
        <begin position="184"/>
        <end position="206"/>
    </location>
</feature>
<accession>A0A0L0D195</accession>
<sequence>MVGNGRSILDRALSLLLAAAAQQTVLGSGSVGKSALTVRFIKGKFVARYDPTIEDSYSKPLVVDDEACMLDILDTAGQEGYSSMLDAYMKSGEGFILVYDVTNQASFEHVDEIRQRIERSLEDRAVCITLVANKIDLEADRVVTSEDGEAKAKLWDADYVESSAKTDTNVTLIFETIVRRIRSSRGGGGDDDTPSSSSKKKGCTLL</sequence>
<evidence type="ECO:0000256" key="4">
    <source>
        <dbReference type="SAM" id="SignalP"/>
    </source>
</evidence>
<keyword evidence="6" id="KW-1185">Reference proteome</keyword>
<dbReference type="SMART" id="SM00173">
    <property type="entry name" value="RAS"/>
    <property type="match status" value="1"/>
</dbReference>
<evidence type="ECO:0000256" key="2">
    <source>
        <dbReference type="ARBA" id="ARBA00023134"/>
    </source>
</evidence>
<keyword evidence="4" id="KW-0732">Signal</keyword>
<gene>
    <name evidence="5" type="ORF">AMSG_00242</name>
</gene>
<evidence type="ECO:0000313" key="5">
    <source>
        <dbReference type="EMBL" id="KNC46124.1"/>
    </source>
</evidence>
<dbReference type="Gene3D" id="3.40.50.300">
    <property type="entry name" value="P-loop containing nucleotide triphosphate hydrolases"/>
    <property type="match status" value="1"/>
</dbReference>
<proteinExistence type="predicted"/>
<dbReference type="NCBIfam" id="TIGR00231">
    <property type="entry name" value="small_GTP"/>
    <property type="match status" value="1"/>
</dbReference>
<dbReference type="EMBL" id="GL349433">
    <property type="protein sequence ID" value="KNC46124.1"/>
    <property type="molecule type" value="Genomic_DNA"/>
</dbReference>
<dbReference type="GO" id="GO:0003924">
    <property type="term" value="F:GTPase activity"/>
    <property type="evidence" value="ECO:0007669"/>
    <property type="project" value="InterPro"/>
</dbReference>
<dbReference type="PRINTS" id="PR00449">
    <property type="entry name" value="RASTRNSFRMNG"/>
</dbReference>
<name>A0A0L0D195_THETB</name>
<dbReference type="CDD" id="cd00876">
    <property type="entry name" value="Ras"/>
    <property type="match status" value="1"/>
</dbReference>
<dbReference type="InterPro" id="IPR005225">
    <property type="entry name" value="Small_GTP-bd"/>
</dbReference>
<dbReference type="FunFam" id="3.40.50.300:FF:001423">
    <property type="entry name" value="Ras family GTPase"/>
    <property type="match status" value="1"/>
</dbReference>
<organism evidence="5 6">
    <name type="scientific">Thecamonas trahens ATCC 50062</name>
    <dbReference type="NCBI Taxonomy" id="461836"/>
    <lineage>
        <taxon>Eukaryota</taxon>
        <taxon>Apusozoa</taxon>
        <taxon>Apusomonadida</taxon>
        <taxon>Apusomonadidae</taxon>
        <taxon>Thecamonas</taxon>
    </lineage>
</organism>
<dbReference type="GO" id="GO:0005525">
    <property type="term" value="F:GTP binding"/>
    <property type="evidence" value="ECO:0007669"/>
    <property type="project" value="UniProtKB-KW"/>
</dbReference>
<feature type="signal peptide" evidence="4">
    <location>
        <begin position="1"/>
        <end position="27"/>
    </location>
</feature>
<dbReference type="PROSITE" id="PS51421">
    <property type="entry name" value="RAS"/>
    <property type="match status" value="1"/>
</dbReference>
<dbReference type="OMA" id="RGKCCLM"/>
<evidence type="ECO:0000256" key="3">
    <source>
        <dbReference type="SAM" id="MobiDB-lite"/>
    </source>
</evidence>
<dbReference type="InterPro" id="IPR020849">
    <property type="entry name" value="Small_GTPase_Ras-type"/>
</dbReference>
<dbReference type="GO" id="GO:0016020">
    <property type="term" value="C:membrane"/>
    <property type="evidence" value="ECO:0007669"/>
    <property type="project" value="InterPro"/>
</dbReference>
<dbReference type="PANTHER" id="PTHR24070">
    <property type="entry name" value="RAS, DI-RAS, AND RHEB FAMILY MEMBERS OF SMALL GTPASE SUPERFAMILY"/>
    <property type="match status" value="1"/>
</dbReference>
<dbReference type="InterPro" id="IPR027417">
    <property type="entry name" value="P-loop_NTPase"/>
</dbReference>
<dbReference type="AlphaFoldDB" id="A0A0L0D195"/>
<dbReference type="RefSeq" id="XP_013763101.1">
    <property type="nucleotide sequence ID" value="XM_013907647.1"/>
</dbReference>
<evidence type="ECO:0000313" key="6">
    <source>
        <dbReference type="Proteomes" id="UP000054408"/>
    </source>
</evidence>
<protein>
    <submittedName>
        <fullName evidence="5">Ras family small GTPase RAP-1</fullName>
    </submittedName>
</protein>
<dbReference type="GO" id="GO:0007165">
    <property type="term" value="P:signal transduction"/>
    <property type="evidence" value="ECO:0007669"/>
    <property type="project" value="InterPro"/>
</dbReference>
<dbReference type="SUPFAM" id="SSF52540">
    <property type="entry name" value="P-loop containing nucleoside triphosphate hydrolases"/>
    <property type="match status" value="1"/>
</dbReference>
<dbReference type="SMART" id="SM00174">
    <property type="entry name" value="RHO"/>
    <property type="match status" value="1"/>
</dbReference>